<dbReference type="Gene3D" id="2.30.29.30">
    <property type="entry name" value="Pleckstrin-homology domain (PH domain)/Phosphotyrosine-binding domain (PTB)"/>
    <property type="match status" value="1"/>
</dbReference>
<name>A0A0L0D3B0_THETB</name>
<dbReference type="PROSITE" id="PS50003">
    <property type="entry name" value="PH_DOMAIN"/>
    <property type="match status" value="1"/>
</dbReference>
<feature type="region of interest" description="Disordered" evidence="2">
    <location>
        <begin position="45"/>
        <end position="70"/>
    </location>
</feature>
<evidence type="ECO:0000259" key="3">
    <source>
        <dbReference type="PROSITE" id="PS50003"/>
    </source>
</evidence>
<feature type="compositionally biased region" description="Low complexity" evidence="2">
    <location>
        <begin position="592"/>
        <end position="605"/>
    </location>
</feature>
<dbReference type="SUPFAM" id="SSF50729">
    <property type="entry name" value="PH domain-like"/>
    <property type="match status" value="2"/>
</dbReference>
<dbReference type="GeneID" id="25562728"/>
<organism evidence="4 5">
    <name type="scientific">Thecamonas trahens ATCC 50062</name>
    <dbReference type="NCBI Taxonomy" id="461836"/>
    <lineage>
        <taxon>Eukaryota</taxon>
        <taxon>Apusozoa</taxon>
        <taxon>Apusomonadida</taxon>
        <taxon>Apusomonadidae</taxon>
        <taxon>Thecamonas</taxon>
    </lineage>
</organism>
<keyword evidence="1" id="KW-0175">Coiled coil</keyword>
<feature type="compositionally biased region" description="Low complexity" evidence="2">
    <location>
        <begin position="45"/>
        <end position="64"/>
    </location>
</feature>
<accession>A0A0L0D3B0</accession>
<feature type="region of interest" description="Disordered" evidence="2">
    <location>
        <begin position="592"/>
        <end position="617"/>
    </location>
</feature>
<dbReference type="InterPro" id="IPR011993">
    <property type="entry name" value="PH-like_dom_sf"/>
</dbReference>
<dbReference type="SMART" id="SM00233">
    <property type="entry name" value="PH"/>
    <property type="match status" value="2"/>
</dbReference>
<protein>
    <recommendedName>
        <fullName evidence="3">PH domain-containing protein</fullName>
    </recommendedName>
</protein>
<proteinExistence type="predicted"/>
<dbReference type="AlphaFoldDB" id="A0A0L0D3B0"/>
<feature type="compositionally biased region" description="Low complexity" evidence="2">
    <location>
        <begin position="534"/>
        <end position="547"/>
    </location>
</feature>
<dbReference type="RefSeq" id="XP_013760429.1">
    <property type="nucleotide sequence ID" value="XM_013904975.1"/>
</dbReference>
<evidence type="ECO:0000256" key="2">
    <source>
        <dbReference type="SAM" id="MobiDB-lite"/>
    </source>
</evidence>
<dbReference type="InterPro" id="IPR001849">
    <property type="entry name" value="PH_domain"/>
</dbReference>
<dbReference type="EMBL" id="GL349443">
    <property type="protein sequence ID" value="KNC46656.1"/>
    <property type="molecule type" value="Genomic_DNA"/>
</dbReference>
<sequence length="617" mass="66440">MPHTPLVLAQRRPRFTLVRRSVAESVASAGGLEAVSVAAAAGAPVGEATEKPGGSRPQRPGRAAPGPPGRWAEDVARIAALEAENERLRRELESVSAELSAVRKRLRKVTAVGAVPGSPVALSLPQNRLQALVDGARRRSRPQVPLLLADRVKARGRPSGRGISASAAMVLEDNEDGELRARERACAFSGWMEHGQRARGPGGALMFRKVFLVLADGVLLGFASDTHRKPLFGWSAMSMAVYRAGNRVASPYTVVVLRDNSHLEYLRGESGVDFLNWLTVLELAIGAKPILPRALPSAWLASAMLHRPVSVYWFSKVAHMMSPAGWWSRATSSFAVGARARFRPHYLVLYKYRLFVFTNSSAISPETSIPLPGYALATETASEKTAKVGEAHVLRLEHPGLPTYHFALASLELLEEWSEALSKAVELGPFGQPYAARQAAKARRNIMAARRAAPIRARRAVDFLEQLVTRAGRAPTLASLPVHSTVALNTRLRQPEAFFDAHRPRRESELELDDVFALLREYHGLPPREDSSSEYEYASESYSGGMSDDSDDELSSGSGSTEIIALSASSSGDGLYFGSGSGSETCVCRSSVSDCGGDEGSSSGSAATATERVYITG</sequence>
<feature type="coiled-coil region" evidence="1">
    <location>
        <begin position="71"/>
        <end position="105"/>
    </location>
</feature>
<keyword evidence="5" id="KW-1185">Reference proteome</keyword>
<evidence type="ECO:0000313" key="4">
    <source>
        <dbReference type="EMBL" id="KNC46656.1"/>
    </source>
</evidence>
<feature type="region of interest" description="Disordered" evidence="2">
    <location>
        <begin position="527"/>
        <end position="559"/>
    </location>
</feature>
<gene>
    <name evidence="4" type="ORF">AMSG_03093</name>
</gene>
<feature type="domain" description="PH" evidence="3">
    <location>
        <begin position="320"/>
        <end position="426"/>
    </location>
</feature>
<evidence type="ECO:0000256" key="1">
    <source>
        <dbReference type="SAM" id="Coils"/>
    </source>
</evidence>
<dbReference type="Proteomes" id="UP000054408">
    <property type="component" value="Unassembled WGS sequence"/>
</dbReference>
<reference evidence="4 5" key="1">
    <citation type="submission" date="2010-05" db="EMBL/GenBank/DDBJ databases">
        <title>The Genome Sequence of Thecamonas trahens ATCC 50062.</title>
        <authorList>
            <consortium name="The Broad Institute Genome Sequencing Platform"/>
            <person name="Russ C."/>
            <person name="Cuomo C."/>
            <person name="Shea T."/>
            <person name="Young S.K."/>
            <person name="Zeng Q."/>
            <person name="Koehrsen M."/>
            <person name="Haas B."/>
            <person name="Borodovsky M."/>
            <person name="Guigo R."/>
            <person name="Alvarado L."/>
            <person name="Berlin A."/>
            <person name="Bochicchio J."/>
            <person name="Borenstein D."/>
            <person name="Chapman S."/>
            <person name="Chen Z."/>
            <person name="Freedman E."/>
            <person name="Gellesch M."/>
            <person name="Goldberg J."/>
            <person name="Griggs A."/>
            <person name="Gujja S."/>
            <person name="Heilman E."/>
            <person name="Heiman D."/>
            <person name="Hepburn T."/>
            <person name="Howarth C."/>
            <person name="Jen D."/>
            <person name="Larson L."/>
            <person name="Mehta T."/>
            <person name="Park D."/>
            <person name="Pearson M."/>
            <person name="Roberts A."/>
            <person name="Saif S."/>
            <person name="Shenoy N."/>
            <person name="Sisk P."/>
            <person name="Stolte C."/>
            <person name="Sykes S."/>
            <person name="Thomson T."/>
            <person name="Walk T."/>
            <person name="White J."/>
            <person name="Yandava C."/>
            <person name="Burger G."/>
            <person name="Gray M.W."/>
            <person name="Holland P.W.H."/>
            <person name="King N."/>
            <person name="Lang F.B.F."/>
            <person name="Roger A.J."/>
            <person name="Ruiz-Trillo I."/>
            <person name="Lander E."/>
            <person name="Nusbaum C."/>
        </authorList>
    </citation>
    <scope>NUCLEOTIDE SEQUENCE [LARGE SCALE GENOMIC DNA]</scope>
    <source>
        <strain evidence="4 5">ATCC 50062</strain>
    </source>
</reference>
<evidence type="ECO:0000313" key="5">
    <source>
        <dbReference type="Proteomes" id="UP000054408"/>
    </source>
</evidence>